<dbReference type="AlphaFoldDB" id="A0A0G0P6G8"/>
<protein>
    <submittedName>
        <fullName evidence="1">Uncharacterized protein</fullName>
    </submittedName>
</protein>
<gene>
    <name evidence="1" type="ORF">UT08_C0012G0012</name>
</gene>
<comment type="caution">
    <text evidence="1">The sequence shown here is derived from an EMBL/GenBank/DDBJ whole genome shotgun (WGS) entry which is preliminary data.</text>
</comment>
<name>A0A0G0P6G8_9BACT</name>
<evidence type="ECO:0000313" key="1">
    <source>
        <dbReference type="EMBL" id="KKQ84916.1"/>
    </source>
</evidence>
<reference evidence="1 2" key="1">
    <citation type="journal article" date="2015" name="Nature">
        <title>rRNA introns, odd ribosomes, and small enigmatic genomes across a large radiation of phyla.</title>
        <authorList>
            <person name="Brown C.T."/>
            <person name="Hug L.A."/>
            <person name="Thomas B.C."/>
            <person name="Sharon I."/>
            <person name="Castelle C.J."/>
            <person name="Singh A."/>
            <person name="Wilkins M.J."/>
            <person name="Williams K.H."/>
            <person name="Banfield J.F."/>
        </authorList>
    </citation>
    <scope>NUCLEOTIDE SEQUENCE [LARGE SCALE GENOMIC DNA]</scope>
</reference>
<proteinExistence type="predicted"/>
<sequence>MFSEIALIYMDELQKEIEKDYPKMSLSDKLFFVNETDKKTTEILVFSSLIYLFNNNLLKLSFDNDKIKIIPVINSWEKETILGSLERKILRESYVENNLNKVIQNLLAEKPGIGTYVKLINLVWESLYTKMYAEKKEQKAFNLIKLGYIYNLRSGTKEKYYNEYKELLSCLANFKKDSRYKILITSISKTLNKYYHSRDVSAPT</sequence>
<dbReference type="EMBL" id="LBVL01000012">
    <property type="protein sequence ID" value="KKQ84916.1"/>
    <property type="molecule type" value="Genomic_DNA"/>
</dbReference>
<evidence type="ECO:0000313" key="2">
    <source>
        <dbReference type="Proteomes" id="UP000034081"/>
    </source>
</evidence>
<accession>A0A0G0P6G8</accession>
<dbReference type="Proteomes" id="UP000034081">
    <property type="component" value="Unassembled WGS sequence"/>
</dbReference>
<organism evidence="1 2">
    <name type="scientific">Candidatus Woesebacteria bacterium GW2011_GWB1_38_8</name>
    <dbReference type="NCBI Taxonomy" id="1618570"/>
    <lineage>
        <taxon>Bacteria</taxon>
        <taxon>Candidatus Woeseibacteriota</taxon>
    </lineage>
</organism>